<keyword evidence="10" id="KW-0238">DNA-binding</keyword>
<evidence type="ECO:0000256" key="7">
    <source>
        <dbReference type="ARBA" id="ARBA00022840"/>
    </source>
</evidence>
<dbReference type="Gene3D" id="1.10.287.130">
    <property type="match status" value="1"/>
</dbReference>
<dbReference type="InterPro" id="IPR001789">
    <property type="entry name" value="Sig_transdc_resp-reg_receiver"/>
</dbReference>
<dbReference type="Pfam" id="PF12833">
    <property type="entry name" value="HTH_18"/>
    <property type="match status" value="1"/>
</dbReference>
<feature type="domain" description="Response regulatory" evidence="17">
    <location>
        <begin position="1130"/>
        <end position="1245"/>
    </location>
</feature>
<dbReference type="Gene3D" id="2.130.10.10">
    <property type="entry name" value="YVTN repeat-like/Quinoprotein amine dehydrogenase"/>
    <property type="match status" value="3"/>
</dbReference>
<dbReference type="InterPro" id="IPR018062">
    <property type="entry name" value="HTH_AraC-typ_CS"/>
</dbReference>
<evidence type="ECO:0000256" key="12">
    <source>
        <dbReference type="PROSITE-ProRule" id="PRU00169"/>
    </source>
</evidence>
<dbReference type="PANTHER" id="PTHR43547:SF2">
    <property type="entry name" value="HYBRID SIGNAL TRANSDUCTION HISTIDINE KINASE C"/>
    <property type="match status" value="1"/>
</dbReference>
<evidence type="ECO:0000256" key="13">
    <source>
        <dbReference type="SAM" id="Coils"/>
    </source>
</evidence>
<dbReference type="SUPFAM" id="SSF55874">
    <property type="entry name" value="ATPase domain of HSP90 chaperone/DNA topoisomerase II/histidine kinase"/>
    <property type="match status" value="1"/>
</dbReference>
<dbReference type="Pfam" id="PF07494">
    <property type="entry name" value="Reg_prop"/>
    <property type="match status" value="2"/>
</dbReference>
<dbReference type="PROSITE" id="PS50110">
    <property type="entry name" value="RESPONSE_REGULATORY"/>
    <property type="match status" value="1"/>
</dbReference>
<keyword evidence="3 12" id="KW-0597">Phosphoprotein</keyword>
<dbReference type="InterPro" id="IPR013783">
    <property type="entry name" value="Ig-like_fold"/>
</dbReference>
<name>A0A1M7Z6D0_9BACT</name>
<dbReference type="Pfam" id="PF07495">
    <property type="entry name" value="Y_Y_Y"/>
    <property type="match status" value="1"/>
</dbReference>
<dbReference type="InterPro" id="IPR011006">
    <property type="entry name" value="CheY-like_superfamily"/>
</dbReference>
<dbReference type="InterPro" id="IPR005467">
    <property type="entry name" value="His_kinase_dom"/>
</dbReference>
<dbReference type="GO" id="GO:0003700">
    <property type="term" value="F:DNA-binding transcription factor activity"/>
    <property type="evidence" value="ECO:0007669"/>
    <property type="project" value="InterPro"/>
</dbReference>
<dbReference type="InterPro" id="IPR015943">
    <property type="entry name" value="WD40/YVTN_repeat-like_dom_sf"/>
</dbReference>
<keyword evidence="5" id="KW-0547">Nucleotide-binding</keyword>
<dbReference type="STRING" id="1073327.SAMN04488108_0790"/>
<dbReference type="PROSITE" id="PS00041">
    <property type="entry name" value="HTH_ARAC_FAMILY_1"/>
    <property type="match status" value="1"/>
</dbReference>
<dbReference type="InterPro" id="IPR011123">
    <property type="entry name" value="Y_Y_Y"/>
</dbReference>
<dbReference type="SMART" id="SM00448">
    <property type="entry name" value="REC"/>
    <property type="match status" value="1"/>
</dbReference>
<dbReference type="InterPro" id="IPR036890">
    <property type="entry name" value="HATPase_C_sf"/>
</dbReference>
<feature type="transmembrane region" description="Helical" evidence="14">
    <location>
        <begin position="832"/>
        <end position="849"/>
    </location>
</feature>
<dbReference type="CDD" id="cd00082">
    <property type="entry name" value="HisKA"/>
    <property type="match status" value="1"/>
</dbReference>
<evidence type="ECO:0000256" key="11">
    <source>
        <dbReference type="ARBA" id="ARBA00023163"/>
    </source>
</evidence>
<dbReference type="EC" id="2.7.13.3" evidence="2"/>
<comment type="catalytic activity">
    <reaction evidence="1">
        <text>ATP + protein L-histidine = ADP + protein N-phospho-L-histidine.</text>
        <dbReference type="EC" id="2.7.13.3"/>
    </reaction>
</comment>
<dbReference type="FunFam" id="1.10.10.60:FF:000284">
    <property type="entry name" value="Two-component system sensor histidine kinase/response regulator"/>
    <property type="match status" value="1"/>
</dbReference>
<evidence type="ECO:0000259" key="15">
    <source>
        <dbReference type="PROSITE" id="PS01124"/>
    </source>
</evidence>
<proteinExistence type="predicted"/>
<reference evidence="19" key="1">
    <citation type="submission" date="2016-12" db="EMBL/GenBank/DDBJ databases">
        <authorList>
            <person name="Varghese N."/>
            <person name="Submissions S."/>
        </authorList>
    </citation>
    <scope>NUCLEOTIDE SEQUENCE [LARGE SCALE GENOMIC DNA]</scope>
    <source>
        <strain evidence="19">DSM 25035</strain>
    </source>
</reference>
<dbReference type="PANTHER" id="PTHR43547">
    <property type="entry name" value="TWO-COMPONENT HISTIDINE KINASE"/>
    <property type="match status" value="1"/>
</dbReference>
<dbReference type="Pfam" id="PF00512">
    <property type="entry name" value="HisKA"/>
    <property type="match status" value="1"/>
</dbReference>
<dbReference type="GO" id="GO:0043565">
    <property type="term" value="F:sequence-specific DNA binding"/>
    <property type="evidence" value="ECO:0007669"/>
    <property type="project" value="InterPro"/>
</dbReference>
<dbReference type="SUPFAM" id="SSF46689">
    <property type="entry name" value="Homeodomain-like"/>
    <property type="match status" value="1"/>
</dbReference>
<keyword evidence="13" id="KW-0175">Coiled coil</keyword>
<accession>A0A1M7Z6D0</accession>
<dbReference type="InterPro" id="IPR036097">
    <property type="entry name" value="HisK_dim/P_sf"/>
</dbReference>
<dbReference type="SUPFAM" id="SSF63829">
    <property type="entry name" value="Calcium-dependent phosphotriesterase"/>
    <property type="match status" value="2"/>
</dbReference>
<feature type="coiled-coil region" evidence="13">
    <location>
        <begin position="1234"/>
        <end position="1261"/>
    </location>
</feature>
<dbReference type="GO" id="GO:0000155">
    <property type="term" value="F:phosphorelay sensor kinase activity"/>
    <property type="evidence" value="ECO:0007669"/>
    <property type="project" value="InterPro"/>
</dbReference>
<evidence type="ECO:0000256" key="10">
    <source>
        <dbReference type="ARBA" id="ARBA00023125"/>
    </source>
</evidence>
<dbReference type="EMBL" id="FRXN01000001">
    <property type="protein sequence ID" value="SHO60429.1"/>
    <property type="molecule type" value="Genomic_DNA"/>
</dbReference>
<dbReference type="Proteomes" id="UP000184609">
    <property type="component" value="Unassembled WGS sequence"/>
</dbReference>
<dbReference type="Gene3D" id="2.60.40.10">
    <property type="entry name" value="Immunoglobulins"/>
    <property type="match status" value="1"/>
</dbReference>
<protein>
    <recommendedName>
        <fullName evidence="2">histidine kinase</fullName>
        <ecNumber evidence="2">2.7.13.3</ecNumber>
    </recommendedName>
</protein>
<sequence>MPDFLFSGYLKILKTGKILLKAKITYCFFILLLSLGSLYAQQKNDNLVFRSLDPDLGLSNSNVMSIVRGPDEMVWFGTGYGLYRYDGTRIKTFLNSGDSLSLSHNSIQKLFNGPFGLLWIKNVNGQFDLYDPVMEQIHRGLNQVANKIKFASDSIGIILKDRQNRFWFTHPEKGITLYDPETSKTQYLSSSKEYGNLSSDRIASVQESPDGLIWVLSRDGYLDLVDPNRLIVTRSTWIKEQKNFGVSNFELMIDSEGDGWIFDPDRDLGLIWVQGLTLESEQITSATSPLKLNNDMIKAISENVKGEIWLGTDHGGINILHKKKREIEYLYDQNPNDEASPQNVVYALYKDLEGILWVGTHKRGVSYYHPGLLKFSHIQKNLSDANSLPYNDVNAFVEDSLGNLFIGTNGGGLLFQNRKTETYKQYLNDPSNSNSLVGDVIVDMTMDRNGVLWIGTYLNGLGSFDGKNFKSFQFKGEGENSIPGPNVWKVFEDSKHRLWVGTLRSGLAYLDSSRSTFTSFKAGDPPYFIHNQYITGFAEDTAGNIWVSGGSGLNAFNLETGYHQYFSEETGEGLVEPNITDLFVDSDGVLWLTTINGLHYFDNQDSTFVQYSTESGLPSAYLVDVLEDQDGNLWISSQKGISYAEVDRSKRPFSIVFQNFDQKDGLQASLFNKNSAIRTRDGEFIFGGPNGYNIFRSENFAFEQNYPKVVFTDLYLFNNEVGVGEVFGKRALLQKNLQYTDELVLRHDENMFSIGFSALNFLYPEKNKYRYKLEGFNNEWIYLDENVARVNFTNLDPGSYTLIVQPGSVLEGWSPQEFELKIRVLAPFWKTPIAYFLYFFIAVAIIIYFRNQLIRRQKEQFEREQNLLETKRIQELDRLKTKFFTNLSHEFRTPLSLILTPADHLLSTTEDKNLKTHYEIIQRNARRLLKLINQLLDVKNIEKGAIAFHPSEGDIVNFVNDVVLDFKELSENQHKVLIFESNVESKQVIFDADKLEKVIFNLLSNAFKFTFEDGQIKVKLELHQEDEEKVMMELSVSDSGVGISPKNQQRIFDRFYSTDAPTNQLNQGSGIGLSLVWDFVKIMKGEVFVQSEENVGSTFILQIPLTLIHLEELEEREEMLDELTKNQKEVVLIAEDHADFRTYLKDCLSENYQVLLASNGAEALEIARQQIPDLIISDLMMPVMDGNEFCQNVKSDISTSHIPVILLTAKKSEEQMLQGLDSGCNLYLTKPFNLEVLQLSIKNLLKERKLYQEENRKLIQVNASSVEVASLDEQLIQKAVSLVEKHLDDSEFSVEFLAKELGMSRVHLYKKLQSLTGKSPIEFIRLIRLQRAAQLLLKSQLNVNEVAYMVGYNNAKYFTKQFKAEFGILPSEYASNS</sequence>
<dbReference type="InterPro" id="IPR011110">
    <property type="entry name" value="Reg_prop"/>
</dbReference>
<dbReference type="InterPro" id="IPR003661">
    <property type="entry name" value="HisK_dim/P_dom"/>
</dbReference>
<keyword evidence="8" id="KW-0902">Two-component regulatory system</keyword>
<evidence type="ECO:0000256" key="2">
    <source>
        <dbReference type="ARBA" id="ARBA00012438"/>
    </source>
</evidence>
<dbReference type="FunFam" id="2.60.40.10:FF:000791">
    <property type="entry name" value="Two-component system sensor histidine kinase/response regulator"/>
    <property type="match status" value="1"/>
</dbReference>
<dbReference type="Pfam" id="PF00072">
    <property type="entry name" value="Response_reg"/>
    <property type="match status" value="1"/>
</dbReference>
<dbReference type="InterPro" id="IPR004358">
    <property type="entry name" value="Sig_transdc_His_kin-like_C"/>
</dbReference>
<keyword evidence="7" id="KW-0067">ATP-binding</keyword>
<dbReference type="FunFam" id="1.10.287.130:FF:000045">
    <property type="entry name" value="Two-component system sensor histidine kinase/response regulator"/>
    <property type="match status" value="1"/>
</dbReference>
<dbReference type="SMART" id="SM00342">
    <property type="entry name" value="HTH_ARAC"/>
    <property type="match status" value="1"/>
</dbReference>
<dbReference type="PROSITE" id="PS01124">
    <property type="entry name" value="HTH_ARAC_FAMILY_2"/>
    <property type="match status" value="1"/>
</dbReference>
<evidence type="ECO:0000256" key="6">
    <source>
        <dbReference type="ARBA" id="ARBA00022777"/>
    </source>
</evidence>
<keyword evidence="4" id="KW-0808">Transferase</keyword>
<evidence type="ECO:0000313" key="18">
    <source>
        <dbReference type="EMBL" id="SHO60429.1"/>
    </source>
</evidence>
<keyword evidence="19" id="KW-1185">Reference proteome</keyword>
<dbReference type="InterPro" id="IPR018060">
    <property type="entry name" value="HTH_AraC"/>
</dbReference>
<dbReference type="Gene3D" id="3.40.50.2300">
    <property type="match status" value="1"/>
</dbReference>
<dbReference type="SMART" id="SM00388">
    <property type="entry name" value="HisKA"/>
    <property type="match status" value="1"/>
</dbReference>
<dbReference type="Gene3D" id="3.30.565.10">
    <property type="entry name" value="Histidine kinase-like ATPase, C-terminal domain"/>
    <property type="match status" value="1"/>
</dbReference>
<evidence type="ECO:0000256" key="4">
    <source>
        <dbReference type="ARBA" id="ARBA00022679"/>
    </source>
</evidence>
<dbReference type="InterPro" id="IPR009057">
    <property type="entry name" value="Homeodomain-like_sf"/>
</dbReference>
<evidence type="ECO:0000256" key="14">
    <source>
        <dbReference type="SAM" id="Phobius"/>
    </source>
</evidence>
<organism evidence="18 19">
    <name type="scientific">Algoriphagus zhangzhouensis</name>
    <dbReference type="NCBI Taxonomy" id="1073327"/>
    <lineage>
        <taxon>Bacteria</taxon>
        <taxon>Pseudomonadati</taxon>
        <taxon>Bacteroidota</taxon>
        <taxon>Cytophagia</taxon>
        <taxon>Cytophagales</taxon>
        <taxon>Cyclobacteriaceae</taxon>
        <taxon>Algoriphagus</taxon>
    </lineage>
</organism>
<keyword evidence="14" id="KW-0472">Membrane</keyword>
<dbReference type="Pfam" id="PF02518">
    <property type="entry name" value="HATPase_c"/>
    <property type="match status" value="1"/>
</dbReference>
<evidence type="ECO:0000256" key="5">
    <source>
        <dbReference type="ARBA" id="ARBA00022741"/>
    </source>
</evidence>
<evidence type="ECO:0000256" key="9">
    <source>
        <dbReference type="ARBA" id="ARBA00023015"/>
    </source>
</evidence>
<evidence type="ECO:0000256" key="1">
    <source>
        <dbReference type="ARBA" id="ARBA00000085"/>
    </source>
</evidence>
<keyword evidence="11" id="KW-0804">Transcription</keyword>
<dbReference type="SUPFAM" id="SSF52172">
    <property type="entry name" value="CheY-like"/>
    <property type="match status" value="1"/>
</dbReference>
<evidence type="ECO:0000313" key="19">
    <source>
        <dbReference type="Proteomes" id="UP000184609"/>
    </source>
</evidence>
<dbReference type="FunFam" id="3.30.565.10:FF:000037">
    <property type="entry name" value="Hybrid sensor histidine kinase/response regulator"/>
    <property type="match status" value="1"/>
</dbReference>
<feature type="modified residue" description="4-aspartylphosphate" evidence="12">
    <location>
        <position position="1178"/>
    </location>
</feature>
<keyword evidence="6 18" id="KW-0418">Kinase</keyword>
<feature type="domain" description="HTH araC/xylS-type" evidence="15">
    <location>
        <begin position="1277"/>
        <end position="1376"/>
    </location>
</feature>
<dbReference type="InterPro" id="IPR003594">
    <property type="entry name" value="HATPase_dom"/>
</dbReference>
<evidence type="ECO:0000259" key="16">
    <source>
        <dbReference type="PROSITE" id="PS50109"/>
    </source>
</evidence>
<gene>
    <name evidence="18" type="ORF">SAMN04488108_0790</name>
</gene>
<dbReference type="SMART" id="SM00387">
    <property type="entry name" value="HATPase_c"/>
    <property type="match status" value="1"/>
</dbReference>
<dbReference type="SUPFAM" id="SSF47384">
    <property type="entry name" value="Homodimeric domain of signal transducing histidine kinase"/>
    <property type="match status" value="1"/>
</dbReference>
<evidence type="ECO:0000256" key="3">
    <source>
        <dbReference type="ARBA" id="ARBA00022553"/>
    </source>
</evidence>
<dbReference type="Gene3D" id="1.10.10.60">
    <property type="entry name" value="Homeodomain-like"/>
    <property type="match status" value="1"/>
</dbReference>
<keyword evidence="14" id="KW-1133">Transmembrane helix</keyword>
<dbReference type="PROSITE" id="PS50109">
    <property type="entry name" value="HIS_KIN"/>
    <property type="match status" value="1"/>
</dbReference>
<keyword evidence="14" id="KW-0812">Transmembrane</keyword>
<feature type="domain" description="Histidine kinase" evidence="16">
    <location>
        <begin position="886"/>
        <end position="1107"/>
    </location>
</feature>
<evidence type="ECO:0000256" key="8">
    <source>
        <dbReference type="ARBA" id="ARBA00023012"/>
    </source>
</evidence>
<evidence type="ECO:0000259" key="17">
    <source>
        <dbReference type="PROSITE" id="PS50110"/>
    </source>
</evidence>
<dbReference type="PRINTS" id="PR00344">
    <property type="entry name" value="BCTRLSENSOR"/>
</dbReference>
<keyword evidence="9" id="KW-0805">Transcription regulation</keyword>
<dbReference type="GO" id="GO:0005524">
    <property type="term" value="F:ATP binding"/>
    <property type="evidence" value="ECO:0007669"/>
    <property type="project" value="UniProtKB-KW"/>
</dbReference>